<protein>
    <submittedName>
        <fullName evidence="3">MBL fold metallo-hydrolase</fullName>
    </submittedName>
</protein>
<keyword evidence="1 3" id="KW-0378">Hydrolase</keyword>
<dbReference type="AlphaFoldDB" id="A0A3E3DC70"/>
<feature type="domain" description="Metallo-beta-lactamase" evidence="2">
    <location>
        <begin position="15"/>
        <end position="221"/>
    </location>
</feature>
<dbReference type="Proteomes" id="UP000261023">
    <property type="component" value="Unassembled WGS sequence"/>
</dbReference>
<dbReference type="OrthoDB" id="9805728at2"/>
<evidence type="ECO:0000313" key="3">
    <source>
        <dbReference type="EMBL" id="RGD66845.1"/>
    </source>
</evidence>
<dbReference type="SUPFAM" id="SSF56281">
    <property type="entry name" value="Metallo-hydrolase/oxidoreductase"/>
    <property type="match status" value="1"/>
</dbReference>
<proteinExistence type="predicted"/>
<evidence type="ECO:0000256" key="1">
    <source>
        <dbReference type="ARBA" id="ARBA00022801"/>
    </source>
</evidence>
<dbReference type="RefSeq" id="WP_025532148.1">
    <property type="nucleotide sequence ID" value="NZ_QTJW01000033.1"/>
</dbReference>
<dbReference type="EMBL" id="QTJW01000033">
    <property type="protein sequence ID" value="RGD66845.1"/>
    <property type="molecule type" value="Genomic_DNA"/>
</dbReference>
<name>A0A3E3DC70_9FIRM</name>
<dbReference type="InterPro" id="IPR036866">
    <property type="entry name" value="RibonucZ/Hydroxyglut_hydro"/>
</dbReference>
<dbReference type="Gene3D" id="3.60.15.10">
    <property type="entry name" value="Ribonuclease Z/Hydroxyacylglutathione hydrolase-like"/>
    <property type="match status" value="1"/>
</dbReference>
<evidence type="ECO:0000259" key="2">
    <source>
        <dbReference type="SMART" id="SM00849"/>
    </source>
</evidence>
<accession>A0A3E3DC70</accession>
<dbReference type="InterPro" id="IPR050114">
    <property type="entry name" value="UPF0173_UPF0282_UlaG_hydrolase"/>
</dbReference>
<comment type="caution">
    <text evidence="3">The sequence shown here is derived from an EMBL/GenBank/DDBJ whole genome shotgun (WGS) entry which is preliminary data.</text>
</comment>
<dbReference type="SMART" id="SM00849">
    <property type="entry name" value="Lactamase_B"/>
    <property type="match status" value="1"/>
</dbReference>
<dbReference type="PANTHER" id="PTHR43546:SF9">
    <property type="entry name" value="L-ASCORBATE-6-PHOSPHATE LACTONASE ULAG-RELATED"/>
    <property type="match status" value="1"/>
</dbReference>
<dbReference type="PANTHER" id="PTHR43546">
    <property type="entry name" value="UPF0173 METAL-DEPENDENT HYDROLASE MJ1163-RELATED"/>
    <property type="match status" value="1"/>
</dbReference>
<gene>
    <name evidence="3" type="ORF">DWX31_30170</name>
</gene>
<reference evidence="3 4" key="1">
    <citation type="submission" date="2018-08" db="EMBL/GenBank/DDBJ databases">
        <title>A genome reference for cultivated species of the human gut microbiota.</title>
        <authorList>
            <person name="Zou Y."/>
            <person name="Xue W."/>
            <person name="Luo G."/>
        </authorList>
    </citation>
    <scope>NUCLEOTIDE SEQUENCE [LARGE SCALE GENOMIC DNA]</scope>
    <source>
        <strain evidence="3 4">AF19-13AC</strain>
    </source>
</reference>
<dbReference type="InterPro" id="IPR001279">
    <property type="entry name" value="Metallo-B-lactamas"/>
</dbReference>
<sequence>MTQMFRSGFDLRWINNAGFEVVLPGGAHLLVDPWLDSAQIYPMPAEKIERADYILLTHIHFDHADSTGAVQERFPEAKIFVGDLAAEPLCRIYRLNLEKIYRVRGGETYEFSDVKIEAVSGRHTESKSGSRYLEGSNRKGDGTLDPAMWYGSLEMLNYRITMADGSTMVIWGGMTTEEQVNRMKAYGNNDVAVMHVSPKQDSSLFSELVKSINPKVVIPHHYDLWDVMFTEHPEMLKDSPLPPEKMNETYILGRIKETLEEECPGTFFFVAEHQKWYRFGLAVRECEET</sequence>
<evidence type="ECO:0000313" key="4">
    <source>
        <dbReference type="Proteomes" id="UP000261023"/>
    </source>
</evidence>
<dbReference type="GO" id="GO:0016787">
    <property type="term" value="F:hydrolase activity"/>
    <property type="evidence" value="ECO:0007669"/>
    <property type="project" value="UniProtKB-KW"/>
</dbReference>
<organism evidence="3 4">
    <name type="scientific">Hungatella hathewayi</name>
    <dbReference type="NCBI Taxonomy" id="154046"/>
    <lineage>
        <taxon>Bacteria</taxon>
        <taxon>Bacillati</taxon>
        <taxon>Bacillota</taxon>
        <taxon>Clostridia</taxon>
        <taxon>Lachnospirales</taxon>
        <taxon>Lachnospiraceae</taxon>
        <taxon>Hungatella</taxon>
    </lineage>
</organism>
<dbReference type="Pfam" id="PF13483">
    <property type="entry name" value="Lactamase_B_3"/>
    <property type="match status" value="1"/>
</dbReference>